<sequence length="425" mass="46430">MNIIQRTLFLTLLGTCCSMAFAYDMVPAAKPQAATLLKNATVHTVLNGTLPHTDLLLENGKIKAIGSHLTDASATVVDLTGKHVYPGLIALDTTLGLTEISMVRSTNDTSDVGDDNPQLLAAAAYNPDSELLPTVRANGITHAQSTPRGDGLAGQSVLVNLDAWTIEDATHAATAQYHLYWPELPRVYADSERTKKAAEAYQQAVKRIKQHFNAAYRYQLSVTGKPDQKEDIRWHALAPLFKGNGKLFVHADQQQAIEEAAALARQYQLPLVIVGGYDAWRLADVLNELQAAVIYTHCLDLPERTDDPIAQAFKIPGLLKKVGIPFAIGFSDDWDSRNLPLAAAQTVAWGLTQEEALKAITYDAAQIVGATGLGAIMESYDASLVVSDGDILDPMTSKIEALYIDGRQVDLNNRHRQLYQKYLKR</sequence>
<dbReference type="Proteomes" id="UP000294832">
    <property type="component" value="Unassembled WGS sequence"/>
</dbReference>
<dbReference type="SUPFAM" id="SSF51338">
    <property type="entry name" value="Composite domain of metallo-dependent hydrolases"/>
    <property type="match status" value="1"/>
</dbReference>
<protein>
    <submittedName>
        <fullName evidence="2">Imidazolonepropionase-like amidohydrolase</fullName>
    </submittedName>
</protein>
<comment type="caution">
    <text evidence="2">The sequence shown here is derived from an EMBL/GenBank/DDBJ whole genome shotgun (WGS) entry which is preliminary data.</text>
</comment>
<keyword evidence="1" id="KW-0732">Signal</keyword>
<dbReference type="InterPro" id="IPR051781">
    <property type="entry name" value="Metallo-dep_Hydrolase"/>
</dbReference>
<dbReference type="GO" id="GO:0016810">
    <property type="term" value="F:hydrolase activity, acting on carbon-nitrogen (but not peptide) bonds"/>
    <property type="evidence" value="ECO:0007669"/>
    <property type="project" value="InterPro"/>
</dbReference>
<dbReference type="SUPFAM" id="SSF51556">
    <property type="entry name" value="Metallo-dependent hydrolases"/>
    <property type="match status" value="1"/>
</dbReference>
<dbReference type="InterPro" id="IPR011059">
    <property type="entry name" value="Metal-dep_hydrolase_composite"/>
</dbReference>
<dbReference type="PANTHER" id="PTHR43135">
    <property type="entry name" value="ALPHA-D-RIBOSE 1-METHYLPHOSPHONATE 5-TRIPHOSPHATE DIPHOSPHATASE"/>
    <property type="match status" value="1"/>
</dbReference>
<dbReference type="RefSeq" id="WP_341540368.1">
    <property type="nucleotide sequence ID" value="NZ_SLWF01000051.1"/>
</dbReference>
<gene>
    <name evidence="2" type="ORF">EDC91_1518</name>
</gene>
<feature type="signal peptide" evidence="1">
    <location>
        <begin position="1"/>
        <end position="22"/>
    </location>
</feature>
<dbReference type="PANTHER" id="PTHR43135:SF3">
    <property type="entry name" value="ALPHA-D-RIBOSE 1-METHYLPHOSPHONATE 5-TRIPHOSPHATE DIPHOSPHATASE"/>
    <property type="match status" value="1"/>
</dbReference>
<evidence type="ECO:0000256" key="1">
    <source>
        <dbReference type="SAM" id="SignalP"/>
    </source>
</evidence>
<dbReference type="Gene3D" id="2.30.40.10">
    <property type="entry name" value="Urease, subunit C, domain 1"/>
    <property type="match status" value="1"/>
</dbReference>
<reference evidence="2 3" key="1">
    <citation type="submission" date="2019-03" db="EMBL/GenBank/DDBJ databases">
        <title>Freshwater and sediment microbial communities from various areas in North America, analyzing microbe dynamics in response to fracking.</title>
        <authorList>
            <person name="Lamendella R."/>
        </authorList>
    </citation>
    <scope>NUCLEOTIDE SEQUENCE [LARGE SCALE GENOMIC DNA]</scope>
    <source>
        <strain evidence="2 3">74A</strain>
    </source>
</reference>
<dbReference type="InterPro" id="IPR032466">
    <property type="entry name" value="Metal_Hydrolase"/>
</dbReference>
<dbReference type="AlphaFoldDB" id="A0A4R2F541"/>
<evidence type="ECO:0000313" key="2">
    <source>
        <dbReference type="EMBL" id="TCN76932.1"/>
    </source>
</evidence>
<dbReference type="EMBL" id="SLWF01000051">
    <property type="protein sequence ID" value="TCN76932.1"/>
    <property type="molecule type" value="Genomic_DNA"/>
</dbReference>
<dbReference type="Gene3D" id="3.20.20.140">
    <property type="entry name" value="Metal-dependent hydrolases"/>
    <property type="match status" value="1"/>
</dbReference>
<feature type="chain" id="PRO_5020736747" evidence="1">
    <location>
        <begin position="23"/>
        <end position="425"/>
    </location>
</feature>
<accession>A0A4R2F541</accession>
<organism evidence="2 3">
    <name type="scientific">Shewanella fodinae</name>
    <dbReference type="NCBI Taxonomy" id="552357"/>
    <lineage>
        <taxon>Bacteria</taxon>
        <taxon>Pseudomonadati</taxon>
        <taxon>Pseudomonadota</taxon>
        <taxon>Gammaproteobacteria</taxon>
        <taxon>Alteromonadales</taxon>
        <taxon>Shewanellaceae</taxon>
        <taxon>Shewanella</taxon>
    </lineage>
</organism>
<keyword evidence="3" id="KW-1185">Reference proteome</keyword>
<name>A0A4R2F541_9GAMM</name>
<evidence type="ECO:0000313" key="3">
    <source>
        <dbReference type="Proteomes" id="UP000294832"/>
    </source>
</evidence>
<proteinExistence type="predicted"/>
<keyword evidence="2" id="KW-0378">Hydrolase</keyword>